<keyword evidence="2" id="KW-0732">Signal</keyword>
<dbReference type="InterPro" id="IPR008160">
    <property type="entry name" value="Collagen"/>
</dbReference>
<evidence type="ECO:0000256" key="1">
    <source>
        <dbReference type="SAM" id="MobiDB-lite"/>
    </source>
</evidence>
<dbReference type="PANTHER" id="PTHR24637:SF421">
    <property type="entry name" value="CUTICLE COLLAGEN DPY-2"/>
    <property type="match status" value="1"/>
</dbReference>
<dbReference type="Pfam" id="PF01391">
    <property type="entry name" value="Collagen"/>
    <property type="match status" value="1"/>
</dbReference>
<evidence type="ECO:0000313" key="4">
    <source>
        <dbReference type="Proteomes" id="UP000178377"/>
    </source>
</evidence>
<comment type="caution">
    <text evidence="3">The sequence shown here is derived from an EMBL/GenBank/DDBJ whole genome shotgun (WGS) entry which is preliminary data.</text>
</comment>
<feature type="signal peptide" evidence="2">
    <location>
        <begin position="1"/>
        <end position="20"/>
    </location>
</feature>
<evidence type="ECO:0000256" key="2">
    <source>
        <dbReference type="SAM" id="SignalP"/>
    </source>
</evidence>
<gene>
    <name evidence="3" type="ORF">A2722_01190</name>
</gene>
<feature type="compositionally biased region" description="Low complexity" evidence="1">
    <location>
        <begin position="300"/>
        <end position="345"/>
    </location>
</feature>
<organism evidence="3 4">
    <name type="scientific">Candidatus Doudnabacteria bacterium RIFCSPHIGHO2_01_FULL_50_11</name>
    <dbReference type="NCBI Taxonomy" id="1817828"/>
    <lineage>
        <taxon>Bacteria</taxon>
        <taxon>Candidatus Doudnaibacteriota</taxon>
    </lineage>
</organism>
<dbReference type="Proteomes" id="UP000178377">
    <property type="component" value="Unassembled WGS sequence"/>
</dbReference>
<dbReference type="AlphaFoldDB" id="A0A1F5PE40"/>
<evidence type="ECO:0000313" key="3">
    <source>
        <dbReference type="EMBL" id="OGE88216.1"/>
    </source>
</evidence>
<feature type="region of interest" description="Disordered" evidence="1">
    <location>
        <begin position="172"/>
        <end position="215"/>
    </location>
</feature>
<proteinExistence type="predicted"/>
<feature type="region of interest" description="Disordered" evidence="1">
    <location>
        <begin position="289"/>
        <end position="394"/>
    </location>
</feature>
<reference evidence="3 4" key="1">
    <citation type="journal article" date="2016" name="Nat. Commun.">
        <title>Thousands of microbial genomes shed light on interconnected biogeochemical processes in an aquifer system.</title>
        <authorList>
            <person name="Anantharaman K."/>
            <person name="Brown C.T."/>
            <person name="Hug L.A."/>
            <person name="Sharon I."/>
            <person name="Castelle C.J."/>
            <person name="Probst A.J."/>
            <person name="Thomas B.C."/>
            <person name="Singh A."/>
            <person name="Wilkins M.J."/>
            <person name="Karaoz U."/>
            <person name="Brodie E.L."/>
            <person name="Williams K.H."/>
            <person name="Hubbard S.S."/>
            <person name="Banfield J.F."/>
        </authorList>
    </citation>
    <scope>NUCLEOTIDE SEQUENCE [LARGE SCALE GENOMIC DNA]</scope>
</reference>
<evidence type="ECO:0008006" key="5">
    <source>
        <dbReference type="Google" id="ProtNLM"/>
    </source>
</evidence>
<name>A0A1F5PE40_9BACT</name>
<feature type="chain" id="PRO_5009520386" description="Collagen-like protein" evidence="2">
    <location>
        <begin position="21"/>
        <end position="394"/>
    </location>
</feature>
<dbReference type="PANTHER" id="PTHR24637">
    <property type="entry name" value="COLLAGEN"/>
    <property type="match status" value="1"/>
</dbReference>
<dbReference type="EMBL" id="MFEO01000036">
    <property type="protein sequence ID" value="OGE88216.1"/>
    <property type="molecule type" value="Genomic_DNA"/>
</dbReference>
<feature type="compositionally biased region" description="Pro residues" evidence="1">
    <location>
        <begin position="182"/>
        <end position="199"/>
    </location>
</feature>
<sequence>MRVKRLLLLIFLCVSGTAFGQAGPDPTSPNGCVDPVGDYFHWMFMAVRPVDKPIKSFAELVQLLAPRVDGPNRFFDRDWQQLAKDKWGMTEQDLDILYFAAQQGAQGNFRKEMIEPCSILADMIYDIPPKTLNRKVLADWADHQPKGAWVYRLNDTIEMVFFEDCSNPSYRVRAITGSGPEPQAPPPQPTAPPPPPSPPTIINIPEPKPQPAPIVNVPPANISITNQHPIDNRVIVEPAKVVIMPPTVQRVIVEYKHPWDERLFWWSQTVQGAVVSSWMIHNWDFKVPGPKGETGDRGDTGASGTNGTNGSNGKDGASGSNGSDGSNGKDGTPGANGKDGTNGTNGKDGKDGQPGPPGPTGPPGKDGNCLVVGPGGTVISIDCSKIGGSPPPRP</sequence>
<dbReference type="STRING" id="1817828.A2722_01190"/>
<protein>
    <recommendedName>
        <fullName evidence="5">Collagen-like protein</fullName>
    </recommendedName>
</protein>
<accession>A0A1F5PE40</accession>